<feature type="region of interest" description="Disordered" evidence="1">
    <location>
        <begin position="1"/>
        <end position="110"/>
    </location>
</feature>
<dbReference type="OrthoDB" id="2677917at2759"/>
<dbReference type="Proteomes" id="UP000298061">
    <property type="component" value="Unassembled WGS sequence"/>
</dbReference>
<evidence type="ECO:0000313" key="3">
    <source>
        <dbReference type="Proteomes" id="UP000298061"/>
    </source>
</evidence>
<feature type="compositionally biased region" description="Low complexity" evidence="1">
    <location>
        <begin position="27"/>
        <end position="44"/>
    </location>
</feature>
<feature type="compositionally biased region" description="Acidic residues" evidence="1">
    <location>
        <begin position="91"/>
        <end position="106"/>
    </location>
</feature>
<gene>
    <name evidence="2" type="ORF">EWM64_g9351</name>
</gene>
<reference evidence="2 3" key="1">
    <citation type="submission" date="2019-02" db="EMBL/GenBank/DDBJ databases">
        <title>Genome sequencing of the rare red list fungi Hericium alpestre (H. flagellum).</title>
        <authorList>
            <person name="Buettner E."/>
            <person name="Kellner H."/>
        </authorList>
    </citation>
    <scope>NUCLEOTIDE SEQUENCE [LARGE SCALE GENOMIC DNA]</scope>
    <source>
        <strain evidence="2 3">DSM 108284</strain>
    </source>
</reference>
<comment type="caution">
    <text evidence="2">The sequence shown here is derived from an EMBL/GenBank/DDBJ whole genome shotgun (WGS) entry which is preliminary data.</text>
</comment>
<dbReference type="AlphaFoldDB" id="A0A4Y9ZLG5"/>
<sequence length="191" mass="21150">MVKRKAPSTSTTHAADPKATAKRAKMSAASSQSNSAVATANSSARRAHQPSVTTEEEDDERIANESDEVVEIDLDGNETTYHANTERSSQVDEDEEPEDDETELAADDCKKASKAREQVVKGFLKTRSIVQAFRRTGKGTVSYSHRQHTKVETRLMKMGRPGYYIPSPSTISRDVKLVFANSHNQILKLLR</sequence>
<proteinExistence type="predicted"/>
<feature type="compositionally biased region" description="Polar residues" evidence="1">
    <location>
        <begin position="77"/>
        <end position="88"/>
    </location>
</feature>
<feature type="non-terminal residue" evidence="2">
    <location>
        <position position="191"/>
    </location>
</feature>
<protein>
    <submittedName>
        <fullName evidence="2">Uncharacterized protein</fullName>
    </submittedName>
</protein>
<feature type="compositionally biased region" description="Acidic residues" evidence="1">
    <location>
        <begin position="54"/>
        <end position="76"/>
    </location>
</feature>
<dbReference type="STRING" id="135208.A0A4Y9ZLG5"/>
<keyword evidence="3" id="KW-1185">Reference proteome</keyword>
<dbReference type="EMBL" id="SFCI01001956">
    <property type="protein sequence ID" value="TFY74661.1"/>
    <property type="molecule type" value="Genomic_DNA"/>
</dbReference>
<organism evidence="2 3">
    <name type="scientific">Hericium alpestre</name>
    <dbReference type="NCBI Taxonomy" id="135208"/>
    <lineage>
        <taxon>Eukaryota</taxon>
        <taxon>Fungi</taxon>
        <taxon>Dikarya</taxon>
        <taxon>Basidiomycota</taxon>
        <taxon>Agaricomycotina</taxon>
        <taxon>Agaricomycetes</taxon>
        <taxon>Russulales</taxon>
        <taxon>Hericiaceae</taxon>
        <taxon>Hericium</taxon>
    </lineage>
</organism>
<name>A0A4Y9ZLG5_9AGAM</name>
<accession>A0A4Y9ZLG5</accession>
<evidence type="ECO:0000256" key="1">
    <source>
        <dbReference type="SAM" id="MobiDB-lite"/>
    </source>
</evidence>
<evidence type="ECO:0000313" key="2">
    <source>
        <dbReference type="EMBL" id="TFY74661.1"/>
    </source>
</evidence>